<evidence type="ECO:0000313" key="3">
    <source>
        <dbReference type="Proteomes" id="UP001562159"/>
    </source>
</evidence>
<evidence type="ECO:0000256" key="1">
    <source>
        <dbReference type="SAM" id="Phobius"/>
    </source>
</evidence>
<keyword evidence="1" id="KW-1133">Transmembrane helix</keyword>
<keyword evidence="3" id="KW-1185">Reference proteome</keyword>
<feature type="transmembrane region" description="Helical" evidence="1">
    <location>
        <begin position="96"/>
        <end position="114"/>
    </location>
</feature>
<proteinExistence type="predicted"/>
<sequence>MVTLSKLEHAPLRDALSDAIRYWERRRIAFNLLLAAVVIGWVVAAWPYFRAALTFEPVLALVVLAVLANACYCAAYLVDLPMQCSAYRAAWRRRRWMLWTFGTLFAMALAYYWMADEIYPAVRAMAGA</sequence>
<feature type="transmembrane region" description="Helical" evidence="1">
    <location>
        <begin position="28"/>
        <end position="49"/>
    </location>
</feature>
<feature type="transmembrane region" description="Helical" evidence="1">
    <location>
        <begin position="55"/>
        <end position="75"/>
    </location>
</feature>
<accession>A0ABV4AVP6</accession>
<protein>
    <submittedName>
        <fullName evidence="2">Uncharacterized protein</fullName>
    </submittedName>
</protein>
<gene>
    <name evidence="2" type="ORF">AB7878_16280</name>
</gene>
<evidence type="ECO:0000313" key="2">
    <source>
        <dbReference type="EMBL" id="MEY2183980.1"/>
    </source>
</evidence>
<dbReference type="Proteomes" id="UP001562159">
    <property type="component" value="Unassembled WGS sequence"/>
</dbReference>
<keyword evidence="1" id="KW-0472">Membrane</keyword>
<organism evidence="2 3">
    <name type="scientific">Rhodanobacter humi</name>
    <dbReference type="NCBI Taxonomy" id="1888173"/>
    <lineage>
        <taxon>Bacteria</taxon>
        <taxon>Pseudomonadati</taxon>
        <taxon>Pseudomonadota</taxon>
        <taxon>Gammaproteobacteria</taxon>
        <taxon>Lysobacterales</taxon>
        <taxon>Rhodanobacteraceae</taxon>
        <taxon>Rhodanobacter</taxon>
    </lineage>
</organism>
<keyword evidence="1" id="KW-0812">Transmembrane</keyword>
<name>A0ABV4AVP6_9GAMM</name>
<reference evidence="2 3" key="1">
    <citation type="submission" date="2024-07" db="EMBL/GenBank/DDBJ databases">
        <title>Molecular mechanisms and environmental adaptations of flagellar loss and biofilm growth of Rhodanobacter under environmental stress.</title>
        <authorList>
            <person name="Chen M."/>
        </authorList>
    </citation>
    <scope>NUCLEOTIDE SEQUENCE [LARGE SCALE GENOMIC DNA]</scope>
    <source>
        <strain evidence="2 3">RS22</strain>
    </source>
</reference>
<comment type="caution">
    <text evidence="2">The sequence shown here is derived from an EMBL/GenBank/DDBJ whole genome shotgun (WGS) entry which is preliminary data.</text>
</comment>
<dbReference type="EMBL" id="JBGBPY010000001">
    <property type="protein sequence ID" value="MEY2183980.1"/>
    <property type="molecule type" value="Genomic_DNA"/>
</dbReference>